<gene>
    <name evidence="2" type="ORF">BCB69_05415</name>
</gene>
<dbReference type="AlphaFoldDB" id="A0A1B3WEQ4"/>
<dbReference type="Proteomes" id="UP000094757">
    <property type="component" value="Chromosome"/>
</dbReference>
<evidence type="ECO:0000259" key="1">
    <source>
        <dbReference type="Pfam" id="PF12682"/>
    </source>
</evidence>
<dbReference type="KEGG" id="dpn:BCB69_05415"/>
<evidence type="ECO:0000313" key="3">
    <source>
        <dbReference type="Proteomes" id="UP000094757"/>
    </source>
</evidence>
<dbReference type="STRING" id="39950.BCB69_05415"/>
<dbReference type="InterPro" id="IPR029039">
    <property type="entry name" value="Flavoprotein-like_sf"/>
</dbReference>
<dbReference type="InterPro" id="IPR008254">
    <property type="entry name" value="Flavodoxin/NO_synth"/>
</dbReference>
<organism evidence="2 3">
    <name type="scientific">Dialister pneumosintes</name>
    <dbReference type="NCBI Taxonomy" id="39950"/>
    <lineage>
        <taxon>Bacteria</taxon>
        <taxon>Bacillati</taxon>
        <taxon>Bacillota</taxon>
        <taxon>Negativicutes</taxon>
        <taxon>Veillonellales</taxon>
        <taxon>Veillonellaceae</taxon>
        <taxon>Dialister</taxon>
    </lineage>
</organism>
<sequence>MAKTLVIYYSRRGQNYVEGEIKELAKGNTEFVVEYIREAVDADVFEIQTVKAYAIDYKQCGKEAYAEYKENARPLLKQYIDSVAAYDCIVVAGPSWCGTYPMAVLTQLERLDFTGKKVFPVITHEGSGLCNAPKTLEKCCKGATLCDGLAIRGIYAKSSKEEIMNWAINHLLEV</sequence>
<reference evidence="3" key="1">
    <citation type="submission" date="2016-08" db="EMBL/GenBank/DDBJ databases">
        <authorList>
            <person name="Holder M.E."/>
            <person name="Ajami N.J."/>
            <person name="Petrosino J.F."/>
        </authorList>
    </citation>
    <scope>NUCLEOTIDE SEQUENCE [LARGE SCALE GENOMIC DNA]</scope>
    <source>
        <strain evidence="3">F0677</strain>
    </source>
</reference>
<dbReference type="PANTHER" id="PTHR39201:SF1">
    <property type="entry name" value="FLAVODOXIN-LIKE DOMAIN-CONTAINING PROTEIN"/>
    <property type="match status" value="1"/>
</dbReference>
<name>A0A1B3WEQ4_9FIRM</name>
<protein>
    <submittedName>
        <fullName evidence="2">Flavodoxin</fullName>
    </submittedName>
</protein>
<dbReference type="Gene3D" id="3.40.50.360">
    <property type="match status" value="1"/>
</dbReference>
<evidence type="ECO:0000313" key="2">
    <source>
        <dbReference type="EMBL" id="AOH39431.1"/>
    </source>
</evidence>
<dbReference type="PANTHER" id="PTHR39201">
    <property type="entry name" value="EXPORTED PROTEIN-RELATED"/>
    <property type="match status" value="1"/>
</dbReference>
<dbReference type="RefSeq" id="WP_069177235.1">
    <property type="nucleotide sequence ID" value="NZ_CP017037.1"/>
</dbReference>
<dbReference type="GO" id="GO:0010181">
    <property type="term" value="F:FMN binding"/>
    <property type="evidence" value="ECO:0007669"/>
    <property type="project" value="InterPro"/>
</dbReference>
<accession>A0A1B3WEQ4</accession>
<dbReference type="EMBL" id="CP017037">
    <property type="protein sequence ID" value="AOH39431.1"/>
    <property type="molecule type" value="Genomic_DNA"/>
</dbReference>
<proteinExistence type="predicted"/>
<feature type="domain" description="Flavodoxin-like" evidence="1">
    <location>
        <begin position="25"/>
        <end position="167"/>
    </location>
</feature>
<dbReference type="SUPFAM" id="SSF52218">
    <property type="entry name" value="Flavoproteins"/>
    <property type="match status" value="1"/>
</dbReference>
<dbReference type="GO" id="GO:0016651">
    <property type="term" value="F:oxidoreductase activity, acting on NAD(P)H"/>
    <property type="evidence" value="ECO:0007669"/>
    <property type="project" value="UniProtKB-ARBA"/>
</dbReference>
<dbReference type="Pfam" id="PF12682">
    <property type="entry name" value="Flavodoxin_4"/>
    <property type="match status" value="1"/>
</dbReference>